<name>A0AAW0B6D4_9AGAR</name>
<reference evidence="2 3" key="1">
    <citation type="journal article" date="2024" name="J Genomics">
        <title>Draft genome sequencing and assembly of Favolaschia claudopus CIRM-BRFM 2984 isolated from oak limbs.</title>
        <authorList>
            <person name="Navarro D."/>
            <person name="Drula E."/>
            <person name="Chaduli D."/>
            <person name="Cazenave R."/>
            <person name="Ahrendt S."/>
            <person name="Wang J."/>
            <person name="Lipzen A."/>
            <person name="Daum C."/>
            <person name="Barry K."/>
            <person name="Grigoriev I.V."/>
            <person name="Favel A."/>
            <person name="Rosso M.N."/>
            <person name="Martin F."/>
        </authorList>
    </citation>
    <scope>NUCLEOTIDE SEQUENCE [LARGE SCALE GENOMIC DNA]</scope>
    <source>
        <strain evidence="2 3">CIRM-BRFM 2984</strain>
    </source>
</reference>
<keyword evidence="3" id="KW-1185">Reference proteome</keyword>
<evidence type="ECO:0008006" key="4">
    <source>
        <dbReference type="Google" id="ProtNLM"/>
    </source>
</evidence>
<gene>
    <name evidence="2" type="ORF">R3P38DRAFT_2781184</name>
</gene>
<dbReference type="AlphaFoldDB" id="A0AAW0B6D4"/>
<organism evidence="2 3">
    <name type="scientific">Favolaschia claudopus</name>
    <dbReference type="NCBI Taxonomy" id="2862362"/>
    <lineage>
        <taxon>Eukaryota</taxon>
        <taxon>Fungi</taxon>
        <taxon>Dikarya</taxon>
        <taxon>Basidiomycota</taxon>
        <taxon>Agaricomycotina</taxon>
        <taxon>Agaricomycetes</taxon>
        <taxon>Agaricomycetidae</taxon>
        <taxon>Agaricales</taxon>
        <taxon>Marasmiineae</taxon>
        <taxon>Mycenaceae</taxon>
        <taxon>Favolaschia</taxon>
    </lineage>
</organism>
<evidence type="ECO:0000256" key="1">
    <source>
        <dbReference type="SAM" id="MobiDB-lite"/>
    </source>
</evidence>
<dbReference type="Proteomes" id="UP001362999">
    <property type="component" value="Unassembled WGS sequence"/>
</dbReference>
<protein>
    <recommendedName>
        <fullName evidence="4">Protein FAR1-RELATED SEQUENCE</fullName>
    </recommendedName>
</protein>
<accession>A0AAW0B6D4</accession>
<proteinExistence type="predicted"/>
<dbReference type="EMBL" id="JAWWNJ010000039">
    <property type="protein sequence ID" value="KAK7021172.1"/>
    <property type="molecule type" value="Genomic_DNA"/>
</dbReference>
<evidence type="ECO:0000313" key="3">
    <source>
        <dbReference type="Proteomes" id="UP001362999"/>
    </source>
</evidence>
<comment type="caution">
    <text evidence="2">The sequence shown here is derived from an EMBL/GenBank/DDBJ whole genome shotgun (WGS) entry which is preliminary data.</text>
</comment>
<evidence type="ECO:0000313" key="2">
    <source>
        <dbReference type="EMBL" id="KAK7021172.1"/>
    </source>
</evidence>
<feature type="region of interest" description="Disordered" evidence="1">
    <location>
        <begin position="73"/>
        <end position="95"/>
    </location>
</feature>
<sequence>MACDRKTRFIFEYTKDEFFPTMDEFKAVYGKKEHTDCRVYRKWASRKLRESVPYIKGPRNRVEMGFAPTILLNTRPPPSKGTNHHANARARAPVPNRENERVDLVERIRFMLECYDEDERPMFLEYLHGALRAMYAPPRLQRERS</sequence>